<accession>A0A1N7HUD0</accession>
<proteinExistence type="predicted"/>
<evidence type="ECO:0000313" key="1">
    <source>
        <dbReference type="EMBL" id="SIS28368.1"/>
    </source>
</evidence>
<evidence type="ECO:0000313" key="2">
    <source>
        <dbReference type="Proteomes" id="UP000186373"/>
    </source>
</evidence>
<protein>
    <submittedName>
        <fullName evidence="1">Uncharacterized protein</fullName>
    </submittedName>
</protein>
<gene>
    <name evidence="1" type="ORF">SAMN05421639_101153</name>
</gene>
<name>A0A1N7HUD0_9FLAO</name>
<dbReference type="AlphaFoldDB" id="A0A1N7HUD0"/>
<dbReference type="Proteomes" id="UP000186373">
    <property type="component" value="Unassembled WGS sequence"/>
</dbReference>
<keyword evidence="2" id="KW-1185">Reference proteome</keyword>
<organism evidence="1 2">
    <name type="scientific">Chryseobacterium shigense</name>
    <dbReference type="NCBI Taxonomy" id="297244"/>
    <lineage>
        <taxon>Bacteria</taxon>
        <taxon>Pseudomonadati</taxon>
        <taxon>Bacteroidota</taxon>
        <taxon>Flavobacteriia</taxon>
        <taxon>Flavobacteriales</taxon>
        <taxon>Weeksellaceae</taxon>
        <taxon>Chryseobacterium group</taxon>
        <taxon>Chryseobacterium</taxon>
    </lineage>
</organism>
<reference evidence="2" key="1">
    <citation type="submission" date="2017-01" db="EMBL/GenBank/DDBJ databases">
        <authorList>
            <person name="Varghese N."/>
            <person name="Submissions S."/>
        </authorList>
    </citation>
    <scope>NUCLEOTIDE SEQUENCE [LARGE SCALE GENOMIC DNA]</scope>
    <source>
        <strain evidence="2">DSM 17126</strain>
    </source>
</reference>
<sequence>MSDELVVLCMVRDAASNLQRLSAYLDRNSPSLKGWIFAKQKDGVVK</sequence>
<dbReference type="EMBL" id="FTNY01000001">
    <property type="protein sequence ID" value="SIS28368.1"/>
    <property type="molecule type" value="Genomic_DNA"/>
</dbReference>